<dbReference type="Pfam" id="PF12728">
    <property type="entry name" value="HTH_17"/>
    <property type="match status" value="1"/>
</dbReference>
<accession>A0A9D2RSS6</accession>
<dbReference type="GO" id="GO:0003677">
    <property type="term" value="F:DNA binding"/>
    <property type="evidence" value="ECO:0007669"/>
    <property type="project" value="InterPro"/>
</dbReference>
<gene>
    <name evidence="2" type="ORF">H9787_11730</name>
</gene>
<evidence type="ECO:0000259" key="1">
    <source>
        <dbReference type="Pfam" id="PF12728"/>
    </source>
</evidence>
<dbReference type="InterPro" id="IPR041657">
    <property type="entry name" value="HTH_17"/>
</dbReference>
<dbReference type="NCBIfam" id="TIGR01764">
    <property type="entry name" value="excise"/>
    <property type="match status" value="1"/>
</dbReference>
<dbReference type="AlphaFoldDB" id="A0A9D2RSS6"/>
<dbReference type="EMBL" id="DWZJ01000106">
    <property type="protein sequence ID" value="HJB14363.1"/>
    <property type="molecule type" value="Genomic_DNA"/>
</dbReference>
<evidence type="ECO:0000313" key="3">
    <source>
        <dbReference type="Proteomes" id="UP000823824"/>
    </source>
</evidence>
<name>A0A9D2RSS6_9FIRM</name>
<comment type="caution">
    <text evidence="2">The sequence shown here is derived from an EMBL/GenBank/DDBJ whole genome shotgun (WGS) entry which is preliminary data.</text>
</comment>
<reference evidence="2" key="2">
    <citation type="submission" date="2021-04" db="EMBL/GenBank/DDBJ databases">
        <authorList>
            <person name="Gilroy R."/>
        </authorList>
    </citation>
    <scope>NUCLEOTIDE SEQUENCE</scope>
    <source>
        <strain evidence="2">ChiBcec18-1249</strain>
    </source>
</reference>
<dbReference type="Proteomes" id="UP000823824">
    <property type="component" value="Unassembled WGS sequence"/>
</dbReference>
<feature type="domain" description="Helix-turn-helix" evidence="1">
    <location>
        <begin position="16"/>
        <end position="63"/>
    </location>
</feature>
<protein>
    <submittedName>
        <fullName evidence="2">Helix-turn-helix domain-containing protein</fullName>
    </submittedName>
</protein>
<proteinExistence type="predicted"/>
<organism evidence="2 3">
    <name type="scientific">Candidatus Oscillibacter excrementigallinarum</name>
    <dbReference type="NCBI Taxonomy" id="2838716"/>
    <lineage>
        <taxon>Bacteria</taxon>
        <taxon>Bacillati</taxon>
        <taxon>Bacillota</taxon>
        <taxon>Clostridia</taxon>
        <taxon>Eubacteriales</taxon>
        <taxon>Oscillospiraceae</taxon>
        <taxon>Oscillibacter</taxon>
    </lineage>
</organism>
<sequence>MEKKRPTSFDDLPLIMTVEDLAPILGVGKSTVYELVRCGRIKSLRIGTQIRILKQELIQFLESSDSQVS</sequence>
<dbReference type="InterPro" id="IPR010093">
    <property type="entry name" value="SinI_DNA-bd"/>
</dbReference>
<reference evidence="2" key="1">
    <citation type="journal article" date="2021" name="PeerJ">
        <title>Extensive microbial diversity within the chicken gut microbiome revealed by metagenomics and culture.</title>
        <authorList>
            <person name="Gilroy R."/>
            <person name="Ravi A."/>
            <person name="Getino M."/>
            <person name="Pursley I."/>
            <person name="Horton D.L."/>
            <person name="Alikhan N.F."/>
            <person name="Baker D."/>
            <person name="Gharbi K."/>
            <person name="Hall N."/>
            <person name="Watson M."/>
            <person name="Adriaenssens E.M."/>
            <person name="Foster-Nyarko E."/>
            <person name="Jarju S."/>
            <person name="Secka A."/>
            <person name="Antonio M."/>
            <person name="Oren A."/>
            <person name="Chaudhuri R.R."/>
            <person name="La Ragione R."/>
            <person name="Hildebrand F."/>
            <person name="Pallen M.J."/>
        </authorList>
    </citation>
    <scope>NUCLEOTIDE SEQUENCE</scope>
    <source>
        <strain evidence="2">ChiBcec18-1249</strain>
    </source>
</reference>
<evidence type="ECO:0000313" key="2">
    <source>
        <dbReference type="EMBL" id="HJB14363.1"/>
    </source>
</evidence>